<reference evidence="1 2" key="1">
    <citation type="journal article" date="2019" name="Sci. Rep.">
        <title>Orb-weaving spider Araneus ventricosus genome elucidates the spidroin gene catalogue.</title>
        <authorList>
            <person name="Kono N."/>
            <person name="Nakamura H."/>
            <person name="Ohtoshi R."/>
            <person name="Moran D.A.P."/>
            <person name="Shinohara A."/>
            <person name="Yoshida Y."/>
            <person name="Fujiwara M."/>
            <person name="Mori M."/>
            <person name="Tomita M."/>
            <person name="Arakawa K."/>
        </authorList>
    </citation>
    <scope>NUCLEOTIDE SEQUENCE [LARGE SCALE GENOMIC DNA]</scope>
</reference>
<keyword evidence="2" id="KW-1185">Reference proteome</keyword>
<gene>
    <name evidence="1" type="ORF">AVEN_70995_1</name>
</gene>
<protein>
    <submittedName>
        <fullName evidence="1">Uncharacterized protein</fullName>
    </submittedName>
</protein>
<dbReference type="AlphaFoldDB" id="A0A4Y2G972"/>
<dbReference type="EMBL" id="BGPR01001246">
    <property type="protein sequence ID" value="GBM49245.1"/>
    <property type="molecule type" value="Genomic_DNA"/>
</dbReference>
<evidence type="ECO:0000313" key="1">
    <source>
        <dbReference type="EMBL" id="GBM49245.1"/>
    </source>
</evidence>
<dbReference type="Proteomes" id="UP000499080">
    <property type="component" value="Unassembled WGS sequence"/>
</dbReference>
<evidence type="ECO:0000313" key="2">
    <source>
        <dbReference type="Proteomes" id="UP000499080"/>
    </source>
</evidence>
<organism evidence="1 2">
    <name type="scientific">Araneus ventricosus</name>
    <name type="common">Orbweaver spider</name>
    <name type="synonym">Epeira ventricosa</name>
    <dbReference type="NCBI Taxonomy" id="182803"/>
    <lineage>
        <taxon>Eukaryota</taxon>
        <taxon>Metazoa</taxon>
        <taxon>Ecdysozoa</taxon>
        <taxon>Arthropoda</taxon>
        <taxon>Chelicerata</taxon>
        <taxon>Arachnida</taxon>
        <taxon>Araneae</taxon>
        <taxon>Araneomorphae</taxon>
        <taxon>Entelegynae</taxon>
        <taxon>Araneoidea</taxon>
        <taxon>Araneidae</taxon>
        <taxon>Araneus</taxon>
    </lineage>
</organism>
<sequence length="115" mass="13144">MLLPHISDFNTSGRTSMHSKFIGSSIYRKELSINSWQTAFLIEQLYDHHASGISEQSNYNQVSSRSFLRPQIREKGEPGRMEEFLFSFLPPKFPSRRSPVICPGILYAATIISFS</sequence>
<accession>A0A4Y2G972</accession>
<proteinExistence type="predicted"/>
<name>A0A4Y2G972_ARAVE</name>
<comment type="caution">
    <text evidence="1">The sequence shown here is derived from an EMBL/GenBank/DDBJ whole genome shotgun (WGS) entry which is preliminary data.</text>
</comment>